<sequence length="215" mass="24433">MGHDFYFDAIDQGNRTADNANVEPMIHTCRRYQQHISFPEVSFMFTNSSSAWVKFEIGIYEETSKEIAEYWEGHFKTFRQSLPESKDYALDLNANSTIIKEVNFNLFMAGLSPSSVTIPVTETYAQTARKPVRAPKTIKGYSRDPERPYIIDSGGNIILKGWGIPHTRPAIKWCGDKLLVSNEWTDITKKMGNDPFEGSSSAQHGFTIFDFSAPW</sequence>
<evidence type="ECO:0000313" key="1">
    <source>
        <dbReference type="EMBL" id="TGZ82534.1"/>
    </source>
</evidence>
<dbReference type="Proteomes" id="UP000298138">
    <property type="component" value="Unassembled WGS sequence"/>
</dbReference>
<evidence type="ECO:0000313" key="2">
    <source>
        <dbReference type="Proteomes" id="UP000298138"/>
    </source>
</evidence>
<gene>
    <name evidence="1" type="ORF">EX30DRAFT_363069</name>
</gene>
<dbReference type="InParanoid" id="A0A4S2N0U9"/>
<name>A0A4S2N0U9_9PEZI</name>
<reference evidence="1 2" key="1">
    <citation type="submission" date="2019-04" db="EMBL/GenBank/DDBJ databases">
        <title>Comparative genomics and transcriptomics to analyze fruiting body development in filamentous ascomycetes.</title>
        <authorList>
            <consortium name="DOE Joint Genome Institute"/>
            <person name="Lutkenhaus R."/>
            <person name="Traeger S."/>
            <person name="Breuer J."/>
            <person name="Kuo A."/>
            <person name="Lipzen A."/>
            <person name="Pangilinan J."/>
            <person name="Dilworth D."/>
            <person name="Sandor L."/>
            <person name="Poggeler S."/>
            <person name="Barry K."/>
            <person name="Grigoriev I.V."/>
            <person name="Nowrousian M."/>
        </authorList>
    </citation>
    <scope>NUCLEOTIDE SEQUENCE [LARGE SCALE GENOMIC DNA]</scope>
    <source>
        <strain evidence="1 2">CBS 389.68</strain>
    </source>
</reference>
<protein>
    <submittedName>
        <fullName evidence="1">Uncharacterized protein</fullName>
    </submittedName>
</protein>
<dbReference type="AlphaFoldDB" id="A0A4S2N0U9"/>
<keyword evidence="2" id="KW-1185">Reference proteome</keyword>
<organism evidence="1 2">
    <name type="scientific">Ascodesmis nigricans</name>
    <dbReference type="NCBI Taxonomy" id="341454"/>
    <lineage>
        <taxon>Eukaryota</taxon>
        <taxon>Fungi</taxon>
        <taxon>Dikarya</taxon>
        <taxon>Ascomycota</taxon>
        <taxon>Pezizomycotina</taxon>
        <taxon>Pezizomycetes</taxon>
        <taxon>Pezizales</taxon>
        <taxon>Ascodesmidaceae</taxon>
        <taxon>Ascodesmis</taxon>
    </lineage>
</organism>
<proteinExistence type="predicted"/>
<accession>A0A4S2N0U9</accession>
<dbReference type="EMBL" id="ML220115">
    <property type="protein sequence ID" value="TGZ82534.1"/>
    <property type="molecule type" value="Genomic_DNA"/>
</dbReference>